<feature type="disulfide bond" evidence="16">
    <location>
        <begin position="321"/>
        <end position="354"/>
    </location>
</feature>
<feature type="signal peptide" evidence="18">
    <location>
        <begin position="1"/>
        <end position="18"/>
    </location>
</feature>
<keyword evidence="4 17" id="KW-0645">Protease</keyword>
<evidence type="ECO:0000256" key="10">
    <source>
        <dbReference type="ARBA" id="ARBA00052037"/>
    </source>
</evidence>
<keyword evidence="3" id="KW-0926">Vacuole</keyword>
<evidence type="ECO:0000256" key="14">
    <source>
        <dbReference type="ARBA" id="ARBA00079734"/>
    </source>
</evidence>
<comment type="catalytic activity">
    <reaction evidence="10">
        <text>Hydrolysis of proteins with broad specificity for peptide bonds. Cleaves -Leu-Leu-|-Val-Tyr- bond in a synthetic substrate. Does not act on esters of Tyr or Arg.</text>
        <dbReference type="EC" id="3.4.23.25"/>
    </reaction>
</comment>
<dbReference type="PROSITE" id="PS51767">
    <property type="entry name" value="PEPTIDASE_A1"/>
    <property type="match status" value="1"/>
</dbReference>
<sequence length="398" mass="43318">MKSTLLLAAAALLGTSSAKVHKLKLNKLSLSDQLDNVNIDTHVKALGQKYMGIRPNQHIDEMFKGAAQASGGHSVLVDNFLNAQYYSEITIGTPPQTFKVVLDTGSSNLWVPSSECGSIACYLHNKYDSSTSSTYQKNGSEFAIRYGSGSLSGFVSQDTVRIGDLTIKSQLFAEATNEPGLAFAFGRFDGILGLGYDTISVNKIPPPFYEMVNQGLLDEPVFSFYLGDANIEDDDSEAVFGGINKDHYTGELVMIPLRRKAYWEVDLDAITFGKETAQLENTGVILDTGTSLIALPSTLAELLNKEIGAKKSFNGQYTIDCTKRDGLPDLTFTLTGHNFTIGPYDYILEVQGSCISSFMGMDFPEPVGPLAILGDAFLRRYYSVYDMGNHSVGLAKCK</sequence>
<dbReference type="EC" id="3.4.23.25" evidence="12"/>
<keyword evidence="21" id="KW-1185">Reference proteome</keyword>
<dbReference type="FunFam" id="2.40.70.10:FF:000036">
    <property type="entry name" value="Vacuolar aspartic protease"/>
    <property type="match status" value="1"/>
</dbReference>
<feature type="active site" evidence="15">
    <location>
        <position position="103"/>
    </location>
</feature>
<dbReference type="VEuPathDB" id="FungiDB:BDBG_06297"/>
<keyword evidence="7 17" id="KW-0378">Hydrolase</keyword>
<dbReference type="InterPro" id="IPR021109">
    <property type="entry name" value="Peptidase_aspartic_dom_sf"/>
</dbReference>
<dbReference type="Pfam" id="PF00026">
    <property type="entry name" value="Asp"/>
    <property type="match status" value="1"/>
</dbReference>
<keyword evidence="8 16" id="KW-1015">Disulfide bond</keyword>
<name>A0A179UTF6_BLAGS</name>
<dbReference type="EMBL" id="GG657460">
    <property type="protein sequence ID" value="OAT10458.1"/>
    <property type="molecule type" value="Genomic_DNA"/>
</dbReference>
<dbReference type="PRINTS" id="PR00792">
    <property type="entry name" value="PEPSIN"/>
</dbReference>
<evidence type="ECO:0000256" key="17">
    <source>
        <dbReference type="RuleBase" id="RU000454"/>
    </source>
</evidence>
<dbReference type="PANTHER" id="PTHR47966">
    <property type="entry name" value="BETA-SITE APP-CLEAVING ENZYME, ISOFORM A-RELATED"/>
    <property type="match status" value="1"/>
</dbReference>
<dbReference type="Proteomes" id="UP000002038">
    <property type="component" value="Unassembled WGS sequence"/>
</dbReference>
<evidence type="ECO:0000256" key="13">
    <source>
        <dbReference type="ARBA" id="ARBA00079414"/>
    </source>
</evidence>
<feature type="disulfide bond" evidence="16">
    <location>
        <begin position="116"/>
        <end position="121"/>
    </location>
</feature>
<dbReference type="GO" id="GO:0006508">
    <property type="term" value="P:proteolysis"/>
    <property type="evidence" value="ECO:0007669"/>
    <property type="project" value="UniProtKB-KW"/>
</dbReference>
<dbReference type="InterPro" id="IPR001969">
    <property type="entry name" value="Aspartic_peptidase_AS"/>
</dbReference>
<evidence type="ECO:0000259" key="19">
    <source>
        <dbReference type="PROSITE" id="PS51767"/>
    </source>
</evidence>
<keyword evidence="6 17" id="KW-0064">Aspartyl protease</keyword>
<evidence type="ECO:0000256" key="11">
    <source>
        <dbReference type="ARBA" id="ARBA00055395"/>
    </source>
</evidence>
<evidence type="ECO:0000256" key="12">
    <source>
        <dbReference type="ARBA" id="ARBA00067071"/>
    </source>
</evidence>
<evidence type="ECO:0000256" key="3">
    <source>
        <dbReference type="ARBA" id="ARBA00022554"/>
    </source>
</evidence>
<evidence type="ECO:0000256" key="2">
    <source>
        <dbReference type="ARBA" id="ARBA00007447"/>
    </source>
</evidence>
<dbReference type="PANTHER" id="PTHR47966:SF51">
    <property type="entry name" value="BETA-SITE APP-CLEAVING ENZYME, ISOFORM A-RELATED"/>
    <property type="match status" value="1"/>
</dbReference>
<dbReference type="Gene3D" id="2.40.70.10">
    <property type="entry name" value="Acid Proteases"/>
    <property type="match status" value="2"/>
</dbReference>
<gene>
    <name evidence="20" type="ORF">BDBG_06297</name>
</gene>
<dbReference type="STRING" id="559298.A0A179UTF6"/>
<evidence type="ECO:0000256" key="1">
    <source>
        <dbReference type="ARBA" id="ARBA00004410"/>
    </source>
</evidence>
<feature type="chain" id="PRO_5008107546" description="saccharopepsin" evidence="18">
    <location>
        <begin position="19"/>
        <end position="398"/>
    </location>
</feature>
<dbReference type="GO" id="GO:0000324">
    <property type="term" value="C:fungal-type vacuole"/>
    <property type="evidence" value="ECO:0007669"/>
    <property type="project" value="TreeGrafter"/>
</dbReference>
<dbReference type="PROSITE" id="PS00141">
    <property type="entry name" value="ASP_PROTEASE"/>
    <property type="match status" value="2"/>
</dbReference>
<feature type="active site" evidence="15">
    <location>
        <position position="287"/>
    </location>
</feature>
<evidence type="ECO:0000256" key="18">
    <source>
        <dbReference type="SAM" id="SignalP"/>
    </source>
</evidence>
<dbReference type="FunFam" id="2.40.70.10:FF:000002">
    <property type="entry name" value="Vacuolar aspartic proteinase"/>
    <property type="match status" value="1"/>
</dbReference>
<evidence type="ECO:0000256" key="16">
    <source>
        <dbReference type="PIRSR" id="PIRSR601461-2"/>
    </source>
</evidence>
<feature type="domain" description="Peptidase A1" evidence="19">
    <location>
        <begin position="85"/>
        <end position="395"/>
    </location>
</feature>
<accession>A0A179UTF6</accession>
<evidence type="ECO:0000256" key="8">
    <source>
        <dbReference type="ARBA" id="ARBA00023157"/>
    </source>
</evidence>
<evidence type="ECO:0000256" key="6">
    <source>
        <dbReference type="ARBA" id="ARBA00022750"/>
    </source>
</evidence>
<proteinExistence type="inferred from homology"/>
<comment type="function">
    <text evidence="11">Vacuolar aspartic endopeptidase which is probably also secreted and contributes to virulence.</text>
</comment>
<evidence type="ECO:0000256" key="5">
    <source>
        <dbReference type="ARBA" id="ARBA00022729"/>
    </source>
</evidence>
<dbReference type="AlphaFoldDB" id="A0A179UTF6"/>
<dbReference type="GO" id="GO:0004190">
    <property type="term" value="F:aspartic-type endopeptidase activity"/>
    <property type="evidence" value="ECO:0007669"/>
    <property type="project" value="UniProtKB-KW"/>
</dbReference>
<dbReference type="GeneID" id="8509198"/>
<dbReference type="OrthoDB" id="771136at2759"/>
<dbReference type="InterPro" id="IPR033121">
    <property type="entry name" value="PEPTIDASE_A1"/>
</dbReference>
<comment type="similarity">
    <text evidence="2 17">Belongs to the peptidase A1 family.</text>
</comment>
<protein>
    <recommendedName>
        <fullName evidence="12">saccharopepsin</fullName>
        <ecNumber evidence="12">3.4.23.25</ecNumber>
    </recommendedName>
    <alternativeName>
        <fullName evidence="14">Aspartic endopeptidase PEP2</fullName>
    </alternativeName>
    <alternativeName>
        <fullName evidence="13">Aspartic protease PEP2</fullName>
    </alternativeName>
</protein>
<evidence type="ECO:0000256" key="15">
    <source>
        <dbReference type="PIRSR" id="PIRSR601461-1"/>
    </source>
</evidence>
<evidence type="ECO:0000256" key="9">
    <source>
        <dbReference type="ARBA" id="ARBA00023180"/>
    </source>
</evidence>
<evidence type="ECO:0000256" key="7">
    <source>
        <dbReference type="ARBA" id="ARBA00022801"/>
    </source>
</evidence>
<comment type="subcellular location">
    <subcellularLocation>
        <location evidence="1">Vacuole lumen</location>
    </subcellularLocation>
</comment>
<organism evidence="20 21">
    <name type="scientific">Blastomyces gilchristii (strain SLH14081)</name>
    <name type="common">Blastomyces dermatitidis</name>
    <dbReference type="NCBI Taxonomy" id="559298"/>
    <lineage>
        <taxon>Eukaryota</taxon>
        <taxon>Fungi</taxon>
        <taxon>Dikarya</taxon>
        <taxon>Ascomycota</taxon>
        <taxon>Pezizomycotina</taxon>
        <taxon>Eurotiomycetes</taxon>
        <taxon>Eurotiomycetidae</taxon>
        <taxon>Onygenales</taxon>
        <taxon>Ajellomycetaceae</taxon>
        <taxon>Blastomyces</taxon>
    </lineage>
</organism>
<evidence type="ECO:0000313" key="20">
    <source>
        <dbReference type="EMBL" id="OAT10458.1"/>
    </source>
</evidence>
<dbReference type="SUPFAM" id="SSF50630">
    <property type="entry name" value="Acid proteases"/>
    <property type="match status" value="1"/>
</dbReference>
<reference evidence="21" key="1">
    <citation type="journal article" date="2015" name="PLoS Genet.">
        <title>The dynamic genome and transcriptome of the human fungal pathogen Blastomyces and close relative Emmonsia.</title>
        <authorList>
            <person name="Munoz J.F."/>
            <person name="Gauthier G.M."/>
            <person name="Desjardins C.A."/>
            <person name="Gallo J.E."/>
            <person name="Holder J."/>
            <person name="Sullivan T.D."/>
            <person name="Marty A.J."/>
            <person name="Carmen J.C."/>
            <person name="Chen Z."/>
            <person name="Ding L."/>
            <person name="Gujja S."/>
            <person name="Magrini V."/>
            <person name="Misas E."/>
            <person name="Mitreva M."/>
            <person name="Priest M."/>
            <person name="Saif S."/>
            <person name="Whiston E.A."/>
            <person name="Young S."/>
            <person name="Zeng Q."/>
            <person name="Goldman W.E."/>
            <person name="Mardis E.R."/>
            <person name="Taylor J.W."/>
            <person name="McEwen J.G."/>
            <person name="Clay O.K."/>
            <person name="Klein B.S."/>
            <person name="Cuomo C.A."/>
        </authorList>
    </citation>
    <scope>NUCLEOTIDE SEQUENCE [LARGE SCALE GENOMIC DNA]</scope>
    <source>
        <strain evidence="21">SLH14081</strain>
    </source>
</reference>
<evidence type="ECO:0000256" key="4">
    <source>
        <dbReference type="ARBA" id="ARBA00022670"/>
    </source>
</evidence>
<keyword evidence="5 18" id="KW-0732">Signal</keyword>
<dbReference type="KEGG" id="bgh:BDBG_06297"/>
<dbReference type="GO" id="GO:0005775">
    <property type="term" value="C:vacuolar lumen"/>
    <property type="evidence" value="ECO:0007669"/>
    <property type="project" value="UniProtKB-SubCell"/>
</dbReference>
<evidence type="ECO:0000313" key="21">
    <source>
        <dbReference type="Proteomes" id="UP000002038"/>
    </source>
</evidence>
<dbReference type="InterPro" id="IPR001461">
    <property type="entry name" value="Aspartic_peptidase_A1"/>
</dbReference>
<dbReference type="RefSeq" id="XP_002623449.1">
    <property type="nucleotide sequence ID" value="XM_002623403.2"/>
</dbReference>
<keyword evidence="9" id="KW-0325">Glycoprotein</keyword>